<dbReference type="AlphaFoldDB" id="A0A7L0KC76"/>
<feature type="compositionally biased region" description="Acidic residues" evidence="4">
    <location>
        <begin position="434"/>
        <end position="443"/>
    </location>
</feature>
<dbReference type="Proteomes" id="UP000537522">
    <property type="component" value="Unassembled WGS sequence"/>
</dbReference>
<dbReference type="InterPro" id="IPR029294">
    <property type="entry name" value="hSH3"/>
</dbReference>
<evidence type="ECO:0000313" key="7">
    <source>
        <dbReference type="Proteomes" id="UP000537522"/>
    </source>
</evidence>
<dbReference type="InterPro" id="IPR035540">
    <property type="entry name" value="FYB_hSH3"/>
</dbReference>
<dbReference type="FunFam" id="2.30.30.40:FF:000133">
    <property type="entry name" value="FYN-binding protein-like isoform X2"/>
    <property type="match status" value="1"/>
</dbReference>
<feature type="region of interest" description="Disordered" evidence="4">
    <location>
        <begin position="729"/>
        <end position="754"/>
    </location>
</feature>
<gene>
    <name evidence="6" type="primary">Fyb1</name>
    <name evidence="6" type="ORF">CHATOR_R02406</name>
</gene>
<feature type="compositionally biased region" description="Basic and acidic residues" evidence="4">
    <location>
        <begin position="359"/>
        <end position="376"/>
    </location>
</feature>
<dbReference type="InterPro" id="IPR001452">
    <property type="entry name" value="SH3_domain"/>
</dbReference>
<feature type="compositionally biased region" description="Polar residues" evidence="4">
    <location>
        <begin position="177"/>
        <end position="187"/>
    </location>
</feature>
<organism evidence="6 7">
    <name type="scientific">Chauna torquata</name>
    <name type="common">Southern screamer</name>
    <dbReference type="NCBI Taxonomy" id="30388"/>
    <lineage>
        <taxon>Eukaryota</taxon>
        <taxon>Metazoa</taxon>
        <taxon>Chordata</taxon>
        <taxon>Craniata</taxon>
        <taxon>Vertebrata</taxon>
        <taxon>Euteleostomi</taxon>
        <taxon>Archelosauria</taxon>
        <taxon>Archosauria</taxon>
        <taxon>Dinosauria</taxon>
        <taxon>Saurischia</taxon>
        <taxon>Theropoda</taxon>
        <taxon>Coelurosauria</taxon>
        <taxon>Aves</taxon>
        <taxon>Neognathae</taxon>
        <taxon>Galloanserae</taxon>
        <taxon>Anseriformes</taxon>
        <taxon>Anhimidae</taxon>
        <taxon>Chauna</taxon>
    </lineage>
</organism>
<dbReference type="GO" id="GO:0072659">
    <property type="term" value="P:protein localization to plasma membrane"/>
    <property type="evidence" value="ECO:0007669"/>
    <property type="project" value="TreeGrafter"/>
</dbReference>
<keyword evidence="2" id="KW-0597">Phosphoprotein</keyword>
<evidence type="ECO:0000256" key="4">
    <source>
        <dbReference type="SAM" id="MobiDB-lite"/>
    </source>
</evidence>
<feature type="non-terminal residue" evidence="6">
    <location>
        <position position="817"/>
    </location>
</feature>
<proteinExistence type="predicted"/>
<evidence type="ECO:0000256" key="3">
    <source>
        <dbReference type="PROSITE-ProRule" id="PRU00192"/>
    </source>
</evidence>
<evidence type="ECO:0000259" key="5">
    <source>
        <dbReference type="PROSITE" id="PS50002"/>
    </source>
</evidence>
<dbReference type="PANTHER" id="PTHR16830:SF13">
    <property type="entry name" value="FYN-BINDING PROTEIN 1"/>
    <property type="match status" value="1"/>
</dbReference>
<dbReference type="InterPro" id="IPR036028">
    <property type="entry name" value="SH3-like_dom_sf"/>
</dbReference>
<keyword evidence="7" id="KW-1185">Reference proteome</keyword>
<dbReference type="Pfam" id="PF14603">
    <property type="entry name" value="hSH3"/>
    <property type="match status" value="2"/>
</dbReference>
<keyword evidence="1 3" id="KW-0728">SH3 domain</keyword>
<evidence type="ECO:0000313" key="6">
    <source>
        <dbReference type="EMBL" id="NXK54596.1"/>
    </source>
</evidence>
<feature type="compositionally biased region" description="Basic and acidic residues" evidence="4">
    <location>
        <begin position="655"/>
        <end position="668"/>
    </location>
</feature>
<dbReference type="GO" id="GO:0008289">
    <property type="term" value="F:lipid binding"/>
    <property type="evidence" value="ECO:0007669"/>
    <property type="project" value="InterPro"/>
</dbReference>
<feature type="region of interest" description="Disordered" evidence="4">
    <location>
        <begin position="1"/>
        <end position="504"/>
    </location>
</feature>
<dbReference type="CDD" id="cd11867">
    <property type="entry name" value="hSH3_ADAP"/>
    <property type="match status" value="1"/>
</dbReference>
<dbReference type="PROSITE" id="PS50002">
    <property type="entry name" value="SH3"/>
    <property type="match status" value="1"/>
</dbReference>
<comment type="caution">
    <text evidence="6">The sequence shown here is derived from an EMBL/GenBank/DDBJ whole genome shotgun (WGS) entry which is preliminary data.</text>
</comment>
<feature type="compositionally biased region" description="Polar residues" evidence="4">
    <location>
        <begin position="292"/>
        <end position="301"/>
    </location>
</feature>
<accession>A0A7L0KC76</accession>
<dbReference type="GO" id="GO:0005886">
    <property type="term" value="C:plasma membrane"/>
    <property type="evidence" value="ECO:0007669"/>
    <property type="project" value="InterPro"/>
</dbReference>
<reference evidence="6 7" key="1">
    <citation type="submission" date="2019-09" db="EMBL/GenBank/DDBJ databases">
        <title>Bird 10,000 Genomes (B10K) Project - Family phase.</title>
        <authorList>
            <person name="Zhang G."/>
        </authorList>
    </citation>
    <scope>NUCLEOTIDE SEQUENCE [LARGE SCALE GENOMIC DNA]</scope>
    <source>
        <strain evidence="6">B10K-DU-011-36</strain>
        <tissue evidence="6">Muscle</tissue>
    </source>
</reference>
<feature type="compositionally biased region" description="Basic and acidic residues" evidence="4">
    <location>
        <begin position="738"/>
        <end position="754"/>
    </location>
</feature>
<dbReference type="GO" id="GO:0007229">
    <property type="term" value="P:integrin-mediated signaling pathway"/>
    <property type="evidence" value="ECO:0007669"/>
    <property type="project" value="InterPro"/>
</dbReference>
<feature type="compositionally biased region" description="Basic and acidic residues" evidence="4">
    <location>
        <begin position="72"/>
        <end position="82"/>
    </location>
</feature>
<dbReference type="InterPro" id="IPR043443">
    <property type="entry name" value="FYB1/2-like"/>
</dbReference>
<feature type="region of interest" description="Disordered" evidence="4">
    <location>
        <begin position="574"/>
        <end position="639"/>
    </location>
</feature>
<dbReference type="GO" id="GO:0050852">
    <property type="term" value="P:T cell receptor signaling pathway"/>
    <property type="evidence" value="ECO:0007669"/>
    <property type="project" value="TreeGrafter"/>
</dbReference>
<evidence type="ECO:0000256" key="2">
    <source>
        <dbReference type="ARBA" id="ARBA00022553"/>
    </source>
</evidence>
<feature type="compositionally biased region" description="Basic and acidic residues" evidence="4">
    <location>
        <begin position="272"/>
        <end position="281"/>
    </location>
</feature>
<dbReference type="EMBL" id="VXAL01016463">
    <property type="protein sequence ID" value="NXK54596.1"/>
    <property type="molecule type" value="Genomic_DNA"/>
</dbReference>
<name>A0A7L0KC76_CHATO</name>
<dbReference type="Gene3D" id="2.30.30.40">
    <property type="entry name" value="SH3 Domains"/>
    <property type="match status" value="2"/>
</dbReference>
<feature type="compositionally biased region" description="Acidic residues" evidence="4">
    <location>
        <begin position="620"/>
        <end position="629"/>
    </location>
</feature>
<feature type="compositionally biased region" description="Polar residues" evidence="4">
    <location>
        <begin position="149"/>
        <end position="158"/>
    </location>
</feature>
<feature type="compositionally biased region" description="Polar residues" evidence="4">
    <location>
        <begin position="1"/>
        <end position="18"/>
    </location>
</feature>
<feature type="non-terminal residue" evidence="6">
    <location>
        <position position="1"/>
    </location>
</feature>
<feature type="compositionally biased region" description="Acidic residues" evidence="4">
    <location>
        <begin position="584"/>
        <end position="594"/>
    </location>
</feature>
<sequence length="817" mass="89925">MAKFNAGSSPSEDVSGNSRPFKIAGQPVHSGLQTRKAALEKFASQGNATSPSGPSTFHKPVHPKSPLGVKPSADDKTEKDPKPPYLKPVAQRFGVQLQATNRENDGKAGCTKNSDLAREEPKPLYPKPAGNKLLNSAPHEKERRPLGTKPNSNFAPQESESKPAFSKVAGVKEKFMSATQENESKPPSSKPALAQKPSLSHEASHSEDTSSKNVFLHKGLAGPRPNILSFKAAKETDENSNSAAETAGCHFSNMALKPTGHRSSLSQGIPKNVEEKTEEKGASAARNMFLNKISQEESGSSPPKFRKMSTAFAAGRSLGGSEEKEDGDRSSGAPKRKALPPLFKLGQPPQKPCRPPSVDLERFQKSISRDSPKNEGFKQTALSSAAVSPPAPPPHSAMQLPPPPPASHPSLQAPAAPSLPPRNVKPSSETISPENEENYDDVEFVSQGKTGTDGEMYEDINDIRTSREKEKKWDKEEKKRMDQEKKEQKEKEKKEQEIRKKFKLTGPIQVLHQARARVDSKGGKNELTVKQGDQIEIIRLTDNPEGKWLGRIKGCYGYIKTTVVEIDYDSLKTKQQAAVKQPESDQEVYDDVGEQDSVSSQSGGRNGAGKMFLPPPPDQEIYDGIDDADAVTRSVSQDEDKNDIWSWGILKKLKVKDDKKKSVREKSTKVNGAEDNGDLFRSPSTKQFGKDCGDSDVYDDVDSSDFPPPPPEFRQVKMGITPLVRNIYSPKPVSLGKGKSDEKDPQKLKKMEKEEREFRKKFKFEGEIKVLYSTTTVQNLPQRKWGSKDLQVKPGECLEIIQSTDDTKVLCRNEEGK</sequence>
<feature type="compositionally biased region" description="Basic and acidic residues" evidence="4">
    <location>
        <begin position="461"/>
        <end position="499"/>
    </location>
</feature>
<feature type="domain" description="SH3" evidence="5">
    <location>
        <begin position="509"/>
        <end position="569"/>
    </location>
</feature>
<dbReference type="PANTHER" id="PTHR16830">
    <property type="entry name" value="SH2 CONTAINING ADAPTOR PRAM-1 RELATED"/>
    <property type="match status" value="1"/>
</dbReference>
<feature type="compositionally biased region" description="Acidic residues" evidence="4">
    <location>
        <begin position="694"/>
        <end position="703"/>
    </location>
</feature>
<protein>
    <submittedName>
        <fullName evidence="6">FYB1 protein</fullName>
    </submittedName>
</protein>
<dbReference type="SUPFAM" id="SSF50044">
    <property type="entry name" value="SH3-domain"/>
    <property type="match status" value="2"/>
</dbReference>
<feature type="region of interest" description="Disordered" evidence="4">
    <location>
        <begin position="655"/>
        <end position="716"/>
    </location>
</feature>
<evidence type="ECO:0000256" key="1">
    <source>
        <dbReference type="ARBA" id="ARBA00022443"/>
    </source>
</evidence>
<feature type="compositionally biased region" description="Pro residues" evidence="4">
    <location>
        <begin position="389"/>
        <end position="407"/>
    </location>
</feature>
<feature type="compositionally biased region" description="Polar residues" evidence="4">
    <location>
        <begin position="44"/>
        <end position="55"/>
    </location>
</feature>